<name>A0A7S7LVT7_9BACT</name>
<dbReference type="AlphaFoldDB" id="A0A7S7LVT7"/>
<dbReference type="Proteomes" id="UP000593994">
    <property type="component" value="Chromosome"/>
</dbReference>
<organism evidence="1 2">
    <name type="scientific">Candidatus Sulfurimonas baltica</name>
    <dbReference type="NCBI Taxonomy" id="2740404"/>
    <lineage>
        <taxon>Bacteria</taxon>
        <taxon>Pseudomonadati</taxon>
        <taxon>Campylobacterota</taxon>
        <taxon>Epsilonproteobacteria</taxon>
        <taxon>Campylobacterales</taxon>
        <taxon>Sulfurimonadaceae</taxon>
        <taxon>Sulfurimonas</taxon>
    </lineage>
</organism>
<evidence type="ECO:0000313" key="1">
    <source>
        <dbReference type="EMBL" id="QOY52310.1"/>
    </source>
</evidence>
<evidence type="ECO:0000313" key="2">
    <source>
        <dbReference type="Proteomes" id="UP000593994"/>
    </source>
</evidence>
<sequence length="306" mass="35411">MRIAQSKIQNVDKFLLEFKKDENLYIILDDIDSFKDRLLQVGFSSSLPIGEKVLPSILCGNVSEINANGRYEKLKDLPKETYYKTQSATIKAYGKHDVHITKQQPYKKFQVGLIEVAPSMELLILLDDNNEKIVTSDKLIFNENNKNLIKHTINLFLELFGECSVVDIEFLSRQKTKIKKVSWNILPQGVMPWVKLKEALIDLLDKTEVVSKEDTLRRFEYINSFSPDFVATGNGGFNDYVVFGFTDRNLYVLENSFAGNATYIFNNDWETLSQLSKAEILAENLQVHRLIHRKYWKRSIKDILNK</sequence>
<proteinExistence type="predicted"/>
<reference evidence="1 2" key="1">
    <citation type="submission" date="2020-05" db="EMBL/GenBank/DDBJ databases">
        <title>Sulfurimonas marisnigri, sp. nov., and Sulfurimonas baltica, sp. nov., manganese oxide reducing chemolithoautotrophs of the class Epsilonproteobacteria isolated from the pelagic redoxclines of the Black and Baltic Seas and emended description of the genus Sulfurimonas.</title>
        <authorList>
            <person name="Henkel J.V."/>
            <person name="Laudan C."/>
            <person name="Werner J."/>
            <person name="Neu T."/>
            <person name="Plewe S."/>
            <person name="Sproer C."/>
            <person name="Bunk B."/>
            <person name="Schulz-Vogt H.N."/>
        </authorList>
    </citation>
    <scope>NUCLEOTIDE SEQUENCE [LARGE SCALE GENOMIC DNA]</scope>
    <source>
        <strain evidence="1 2">GD2</strain>
    </source>
</reference>
<dbReference type="RefSeq" id="WP_194370231.1">
    <property type="nucleotide sequence ID" value="NZ_CP054492.1"/>
</dbReference>
<gene>
    <name evidence="1" type="ORF">HUE88_01045</name>
</gene>
<keyword evidence="2" id="KW-1185">Reference proteome</keyword>
<dbReference type="EMBL" id="CP054492">
    <property type="protein sequence ID" value="QOY52310.1"/>
    <property type="molecule type" value="Genomic_DNA"/>
</dbReference>
<accession>A0A7S7LVT7</accession>
<protein>
    <submittedName>
        <fullName evidence="1">Uncharacterized protein</fullName>
    </submittedName>
</protein>
<dbReference type="KEGG" id="sbal:HUE88_01045"/>